<comment type="subcellular location">
    <subcellularLocation>
        <location evidence="10">Cell inner membrane</location>
    </subcellularLocation>
    <subcellularLocation>
        <location evidence="2">Cell membrane</location>
        <topology evidence="2">Single-pass membrane protein</topology>
    </subcellularLocation>
</comment>
<comment type="function">
    <text evidence="1 10">Controls the rotational direction of flagella during chemotaxis.</text>
</comment>
<feature type="transmembrane region" description="Helical" evidence="10">
    <location>
        <begin position="21"/>
        <end position="43"/>
    </location>
</feature>
<evidence type="ECO:0000256" key="7">
    <source>
        <dbReference type="ARBA" id="ARBA00022779"/>
    </source>
</evidence>
<dbReference type="PANTHER" id="PTHR35091:SF2">
    <property type="entry name" value="FLAGELLAR PROTEIN FLIL"/>
    <property type="match status" value="1"/>
</dbReference>
<accession>A0A348WQ69</accession>
<keyword evidence="9 10" id="KW-0472">Membrane</keyword>
<dbReference type="EMBL" id="DMUP01000182">
    <property type="protein sequence ID" value="HAR56681.1"/>
    <property type="molecule type" value="Genomic_DNA"/>
</dbReference>
<keyword evidence="10" id="KW-0997">Cell inner membrane</keyword>
<evidence type="ECO:0000256" key="8">
    <source>
        <dbReference type="ARBA" id="ARBA00022989"/>
    </source>
</evidence>
<keyword evidence="8 10" id="KW-1133">Transmembrane helix</keyword>
<comment type="similarity">
    <text evidence="3 10">Belongs to the FliL family.</text>
</comment>
<evidence type="ECO:0000256" key="2">
    <source>
        <dbReference type="ARBA" id="ARBA00004162"/>
    </source>
</evidence>
<comment type="caution">
    <text evidence="11">The sequence shown here is derived from an EMBL/GenBank/DDBJ whole genome shotgun (WGS) entry which is preliminary data.</text>
</comment>
<evidence type="ECO:0000256" key="3">
    <source>
        <dbReference type="ARBA" id="ARBA00008281"/>
    </source>
</evidence>
<dbReference type="Proteomes" id="UP000262878">
    <property type="component" value="Unassembled WGS sequence"/>
</dbReference>
<evidence type="ECO:0000256" key="6">
    <source>
        <dbReference type="ARBA" id="ARBA00022692"/>
    </source>
</evidence>
<gene>
    <name evidence="11" type="ORF">DCR58_07850</name>
</gene>
<dbReference type="GO" id="GO:0006935">
    <property type="term" value="P:chemotaxis"/>
    <property type="evidence" value="ECO:0007669"/>
    <property type="project" value="UniProtKB-KW"/>
</dbReference>
<keyword evidence="7 10" id="KW-0283">Flagellar rotation</keyword>
<dbReference type="GO" id="GO:0005886">
    <property type="term" value="C:plasma membrane"/>
    <property type="evidence" value="ECO:0007669"/>
    <property type="project" value="UniProtKB-SubCell"/>
</dbReference>
<evidence type="ECO:0000256" key="1">
    <source>
        <dbReference type="ARBA" id="ARBA00002254"/>
    </source>
</evidence>
<evidence type="ECO:0000256" key="5">
    <source>
        <dbReference type="ARBA" id="ARBA00022500"/>
    </source>
</evidence>
<keyword evidence="11" id="KW-0969">Cilium</keyword>
<dbReference type="Pfam" id="PF03748">
    <property type="entry name" value="FliL"/>
    <property type="match status" value="1"/>
</dbReference>
<dbReference type="InterPro" id="IPR005503">
    <property type="entry name" value="FliL"/>
</dbReference>
<sequence>MAENDNQEESSEKAPGGKKKWLIIGAAAILLVVIIIVAVWFLMGTKQASSASDMGAGGGSSEEMTSEPAQVGNALYVGMPRPFVFIVPGDSRDRTVQINVQLMVRGERSEELTKQHIPLIEGTLHEVFSSSTADELRTAEGKQRIRELALKQVRSALESVTGEGLVEKVLFTGLVMQ</sequence>
<reference evidence="11 12" key="1">
    <citation type="journal article" date="2018" name="Nat. Biotechnol.">
        <title>A standardized bacterial taxonomy based on genome phylogeny substantially revises the tree of life.</title>
        <authorList>
            <person name="Parks D.H."/>
            <person name="Chuvochina M."/>
            <person name="Waite D.W."/>
            <person name="Rinke C."/>
            <person name="Skarshewski A."/>
            <person name="Chaumeil P.A."/>
            <person name="Hugenholtz P."/>
        </authorList>
    </citation>
    <scope>NUCLEOTIDE SEQUENCE [LARGE SCALE GENOMIC DNA]</scope>
    <source>
        <strain evidence="11">UBA9360</strain>
    </source>
</reference>
<evidence type="ECO:0000313" key="11">
    <source>
        <dbReference type="EMBL" id="HAR56681.1"/>
    </source>
</evidence>
<evidence type="ECO:0000313" key="12">
    <source>
        <dbReference type="Proteomes" id="UP000262878"/>
    </source>
</evidence>
<dbReference type="PANTHER" id="PTHR35091">
    <property type="entry name" value="FLAGELLAR PROTEIN FLIL"/>
    <property type="match status" value="1"/>
</dbReference>
<keyword evidence="11" id="KW-0966">Cell projection</keyword>
<dbReference type="GO" id="GO:0009425">
    <property type="term" value="C:bacterial-type flagellum basal body"/>
    <property type="evidence" value="ECO:0007669"/>
    <property type="project" value="InterPro"/>
</dbReference>
<dbReference type="RefSeq" id="WP_006956178.1">
    <property type="nucleotide sequence ID" value="NZ_DAIRLQ010000023.1"/>
</dbReference>
<protein>
    <recommendedName>
        <fullName evidence="10">Flagellar protein FliL</fullName>
    </recommendedName>
</protein>
<keyword evidence="5 10" id="KW-0145">Chemotaxis</keyword>
<dbReference type="STRING" id="314276.OS145_03633"/>
<proteinExistence type="inferred from homology"/>
<organism evidence="11 12">
    <name type="scientific">Idiomarina baltica</name>
    <dbReference type="NCBI Taxonomy" id="190892"/>
    <lineage>
        <taxon>Bacteria</taxon>
        <taxon>Pseudomonadati</taxon>
        <taxon>Pseudomonadota</taxon>
        <taxon>Gammaproteobacteria</taxon>
        <taxon>Alteromonadales</taxon>
        <taxon>Idiomarinaceae</taxon>
        <taxon>Idiomarina</taxon>
    </lineage>
</organism>
<dbReference type="AlphaFoldDB" id="A0A348WQ69"/>
<keyword evidence="11" id="KW-0282">Flagellum</keyword>
<keyword evidence="6 10" id="KW-0812">Transmembrane</keyword>
<dbReference type="GO" id="GO:0071978">
    <property type="term" value="P:bacterial-type flagellum-dependent swarming motility"/>
    <property type="evidence" value="ECO:0007669"/>
    <property type="project" value="TreeGrafter"/>
</dbReference>
<evidence type="ECO:0000256" key="4">
    <source>
        <dbReference type="ARBA" id="ARBA00022475"/>
    </source>
</evidence>
<name>A0A348WQ69_9GAMM</name>
<dbReference type="NCBIfam" id="NF004285">
    <property type="entry name" value="PRK05696.1"/>
    <property type="match status" value="1"/>
</dbReference>
<keyword evidence="4" id="KW-1003">Cell membrane</keyword>
<evidence type="ECO:0000256" key="10">
    <source>
        <dbReference type="RuleBase" id="RU364125"/>
    </source>
</evidence>
<evidence type="ECO:0000256" key="9">
    <source>
        <dbReference type="ARBA" id="ARBA00023136"/>
    </source>
</evidence>